<sequence length="123" mass="14314">MTVELTESYDGKVLTIQMSGKLTAEDYEQFVPLTERLIDQHGQIRILIDMQGFHGWSLAALWEDLKFDIKHFNDIERLAMVGDRTWEKWMATFCKPFTSAEIRYFDQSESDEAGKWISDGLSN</sequence>
<protein>
    <recommendedName>
        <fullName evidence="2">STAS/SEC14 domain-containing protein</fullName>
    </recommendedName>
</protein>
<dbReference type="EMBL" id="UOGL01000552">
    <property type="protein sequence ID" value="VAX41484.1"/>
    <property type="molecule type" value="Genomic_DNA"/>
</dbReference>
<evidence type="ECO:0000313" key="1">
    <source>
        <dbReference type="EMBL" id="VAX41484.1"/>
    </source>
</evidence>
<dbReference type="AlphaFoldDB" id="A0A3B1DYF9"/>
<accession>A0A3B1DYF9</accession>
<gene>
    <name evidence="1" type="ORF">MNBD_PLANCTO02-3171</name>
</gene>
<name>A0A3B1DYF9_9ZZZZ</name>
<reference evidence="1" key="1">
    <citation type="submission" date="2018-06" db="EMBL/GenBank/DDBJ databases">
        <authorList>
            <person name="Zhirakovskaya E."/>
        </authorList>
    </citation>
    <scope>NUCLEOTIDE SEQUENCE</scope>
</reference>
<dbReference type="InterPro" id="IPR021866">
    <property type="entry name" value="SpoIIAA-like"/>
</dbReference>
<organism evidence="1">
    <name type="scientific">hydrothermal vent metagenome</name>
    <dbReference type="NCBI Taxonomy" id="652676"/>
    <lineage>
        <taxon>unclassified sequences</taxon>
        <taxon>metagenomes</taxon>
        <taxon>ecological metagenomes</taxon>
    </lineage>
</organism>
<dbReference type="Pfam" id="PF11964">
    <property type="entry name" value="SpoIIAA-like"/>
    <property type="match status" value="1"/>
</dbReference>
<dbReference type="SUPFAM" id="SSF52091">
    <property type="entry name" value="SpoIIaa-like"/>
    <property type="match status" value="1"/>
</dbReference>
<dbReference type="InterPro" id="IPR038396">
    <property type="entry name" value="SpoIIAA-like_sf"/>
</dbReference>
<proteinExistence type="predicted"/>
<dbReference type="Gene3D" id="3.40.50.10600">
    <property type="entry name" value="SpoIIaa-like domains"/>
    <property type="match status" value="1"/>
</dbReference>
<evidence type="ECO:0008006" key="2">
    <source>
        <dbReference type="Google" id="ProtNLM"/>
    </source>
</evidence>
<dbReference type="InterPro" id="IPR036513">
    <property type="entry name" value="STAS_dom_sf"/>
</dbReference>